<sequence length="139" mass="15896">MGCLLCCFRAPEVDQEDEDLDDGQRIQQPNATTNRSTEVQDTAFESDALLGKGSTDVTHSQVVREPVLESNKLISEKSEDCVVKEDNECLICFEEYTLENPKITTKCSHHYHLGCILNWKERSEFCPVCLRVMDFEEMN</sequence>
<evidence type="ECO:0000256" key="3">
    <source>
        <dbReference type="ARBA" id="ARBA00022679"/>
    </source>
</evidence>
<protein>
    <recommendedName>
        <fullName evidence="2">RING-type E3 ubiquitin transferase</fullName>
        <ecNumber evidence="2">2.3.2.27</ecNumber>
    </recommendedName>
</protein>
<evidence type="ECO:0000256" key="7">
    <source>
        <dbReference type="ARBA" id="ARBA00022833"/>
    </source>
</evidence>
<feature type="domain" description="RING-type" evidence="10">
    <location>
        <begin position="89"/>
        <end position="129"/>
    </location>
</feature>
<gene>
    <name evidence="11" type="ORF">LSALG_LOCUS18638</name>
</gene>
<dbReference type="PANTHER" id="PTHR46463">
    <property type="entry name" value="ZINC FINGER, RING/FYVE/PHD-TYPE"/>
    <property type="match status" value="1"/>
</dbReference>
<dbReference type="Gene3D" id="3.30.40.10">
    <property type="entry name" value="Zinc/RING finger domain, C3HC4 (zinc finger)"/>
    <property type="match status" value="1"/>
</dbReference>
<dbReference type="PANTHER" id="PTHR46463:SF86">
    <property type="entry name" value="RING-TYPE DOMAIN-CONTAINING PROTEIN"/>
    <property type="match status" value="1"/>
</dbReference>
<dbReference type="SUPFAM" id="SSF57850">
    <property type="entry name" value="RING/U-box"/>
    <property type="match status" value="1"/>
</dbReference>
<dbReference type="EC" id="2.3.2.27" evidence="2"/>
<comment type="catalytic activity">
    <reaction evidence="1">
        <text>S-ubiquitinyl-[E2 ubiquitin-conjugating enzyme]-L-cysteine + [acceptor protein]-L-lysine = [E2 ubiquitin-conjugating enzyme]-L-cysteine + N(6)-ubiquitinyl-[acceptor protein]-L-lysine.</text>
        <dbReference type="EC" id="2.3.2.27"/>
    </reaction>
</comment>
<dbReference type="Proteomes" id="UP001177003">
    <property type="component" value="Chromosome 4"/>
</dbReference>
<feature type="region of interest" description="Disordered" evidence="9">
    <location>
        <begin position="17"/>
        <end position="39"/>
    </location>
</feature>
<evidence type="ECO:0000256" key="6">
    <source>
        <dbReference type="ARBA" id="ARBA00022786"/>
    </source>
</evidence>
<keyword evidence="3" id="KW-0808">Transferase</keyword>
<accession>A0AA35YRW5</accession>
<reference evidence="11" key="1">
    <citation type="submission" date="2023-04" db="EMBL/GenBank/DDBJ databases">
        <authorList>
            <person name="Vijverberg K."/>
            <person name="Xiong W."/>
            <person name="Schranz E."/>
        </authorList>
    </citation>
    <scope>NUCLEOTIDE SEQUENCE</scope>
</reference>
<organism evidence="11 12">
    <name type="scientific">Lactuca saligna</name>
    <name type="common">Willowleaf lettuce</name>
    <dbReference type="NCBI Taxonomy" id="75948"/>
    <lineage>
        <taxon>Eukaryota</taxon>
        <taxon>Viridiplantae</taxon>
        <taxon>Streptophyta</taxon>
        <taxon>Embryophyta</taxon>
        <taxon>Tracheophyta</taxon>
        <taxon>Spermatophyta</taxon>
        <taxon>Magnoliopsida</taxon>
        <taxon>eudicotyledons</taxon>
        <taxon>Gunneridae</taxon>
        <taxon>Pentapetalae</taxon>
        <taxon>asterids</taxon>
        <taxon>campanulids</taxon>
        <taxon>Asterales</taxon>
        <taxon>Asteraceae</taxon>
        <taxon>Cichorioideae</taxon>
        <taxon>Cichorieae</taxon>
        <taxon>Lactucinae</taxon>
        <taxon>Lactuca</taxon>
    </lineage>
</organism>
<evidence type="ECO:0000256" key="1">
    <source>
        <dbReference type="ARBA" id="ARBA00000900"/>
    </source>
</evidence>
<dbReference type="EMBL" id="OX465080">
    <property type="protein sequence ID" value="CAI9278797.1"/>
    <property type="molecule type" value="Genomic_DNA"/>
</dbReference>
<dbReference type="PROSITE" id="PS50089">
    <property type="entry name" value="ZF_RING_2"/>
    <property type="match status" value="1"/>
</dbReference>
<evidence type="ECO:0000256" key="2">
    <source>
        <dbReference type="ARBA" id="ARBA00012483"/>
    </source>
</evidence>
<evidence type="ECO:0000259" key="10">
    <source>
        <dbReference type="PROSITE" id="PS50089"/>
    </source>
</evidence>
<keyword evidence="12" id="KW-1185">Reference proteome</keyword>
<evidence type="ECO:0000256" key="8">
    <source>
        <dbReference type="PROSITE-ProRule" id="PRU00175"/>
    </source>
</evidence>
<dbReference type="GO" id="GO:0008270">
    <property type="term" value="F:zinc ion binding"/>
    <property type="evidence" value="ECO:0007669"/>
    <property type="project" value="UniProtKB-KW"/>
</dbReference>
<dbReference type="SMART" id="SM00184">
    <property type="entry name" value="RING"/>
    <property type="match status" value="1"/>
</dbReference>
<keyword evidence="5 8" id="KW-0863">Zinc-finger</keyword>
<evidence type="ECO:0000313" key="12">
    <source>
        <dbReference type="Proteomes" id="UP001177003"/>
    </source>
</evidence>
<keyword evidence="6" id="KW-0833">Ubl conjugation pathway</keyword>
<name>A0AA35YRW5_LACSI</name>
<keyword evidence="4" id="KW-0479">Metal-binding</keyword>
<keyword evidence="7" id="KW-0862">Zinc</keyword>
<evidence type="ECO:0000256" key="9">
    <source>
        <dbReference type="SAM" id="MobiDB-lite"/>
    </source>
</evidence>
<evidence type="ECO:0000256" key="5">
    <source>
        <dbReference type="ARBA" id="ARBA00022771"/>
    </source>
</evidence>
<dbReference type="GO" id="GO:0061630">
    <property type="term" value="F:ubiquitin protein ligase activity"/>
    <property type="evidence" value="ECO:0007669"/>
    <property type="project" value="UniProtKB-EC"/>
</dbReference>
<dbReference type="InterPro" id="IPR001841">
    <property type="entry name" value="Znf_RING"/>
</dbReference>
<dbReference type="AlphaFoldDB" id="A0AA35YRW5"/>
<dbReference type="InterPro" id="IPR013083">
    <property type="entry name" value="Znf_RING/FYVE/PHD"/>
</dbReference>
<evidence type="ECO:0000313" key="11">
    <source>
        <dbReference type="EMBL" id="CAI9278797.1"/>
    </source>
</evidence>
<feature type="compositionally biased region" description="Polar residues" evidence="9">
    <location>
        <begin position="25"/>
        <end position="39"/>
    </location>
</feature>
<evidence type="ECO:0000256" key="4">
    <source>
        <dbReference type="ARBA" id="ARBA00022723"/>
    </source>
</evidence>
<dbReference type="Pfam" id="PF13639">
    <property type="entry name" value="zf-RING_2"/>
    <property type="match status" value="1"/>
</dbReference>
<proteinExistence type="predicted"/>